<evidence type="ECO:0000256" key="1">
    <source>
        <dbReference type="ARBA" id="ARBA00004193"/>
    </source>
</evidence>
<dbReference type="OrthoDB" id="9784230at2"/>
<dbReference type="SUPFAM" id="SSF53822">
    <property type="entry name" value="Periplasmic binding protein-like I"/>
    <property type="match status" value="1"/>
</dbReference>
<dbReference type="InterPro" id="IPR028082">
    <property type="entry name" value="Peripla_BP_I"/>
</dbReference>
<keyword evidence="5" id="KW-0472">Membrane</keyword>
<sequence length="605" mass="67283">MNGWGWWIEGWRQRNLALRRLVTVLLTVLLTTTLAPAAEVPASGLSLFRPAILFNSAPLDDSGFNAQLIEGIERFEHRYDVAVTRFVGADPEQRMQRLETIASQGYSPILVPSSSSTPAVLAVAPRYPATTFVTLDYILTLPNVHSVAFREAEVAFLAGMAAASRSSSGHVGFMGAQPQSVIREFRRGFEAGARFINPAIDVHEVYLSKHSRRPWDDPDQGARLAAELYADGVDVLFSVAGRSGLGAMAEAGRQRRLVIGVDANQNALFPGVVLTSAVKRLDEAVYVSLINERYRLWSASHKMLGLAQGGLSLAIDEYSRPLLGEALVRHLEMAERKIVLGVLDPETGYENTELWQALTDSAFRPEALTLVLPDEARFPLVVGSGDELVQPRPGLLVDALAIAEERMGIRIDYVRQPRRRGVISLRQGGVDALVSVTDPALFDEVGRLPGEPGRPDRERALMLWNWATYRLSPEQPDDLPTSSWLPSPVLAPTASSAAARLRAMGLEVYENPRLESRFEMLLRGRVQAVVDYDLLADLLLTADERYRGRVQRVPLDLGEGASYLVFSKRFYDRYPEFCELMWNQLSEIRESAELWDRVPSYLDER</sequence>
<name>A0A1I4L6L9_9GAMM</name>
<reference evidence="9" key="1">
    <citation type="submission" date="2016-10" db="EMBL/GenBank/DDBJ databases">
        <authorList>
            <person name="Varghese N."/>
            <person name="Submissions S."/>
        </authorList>
    </citation>
    <scope>NUCLEOTIDE SEQUENCE [LARGE SCALE GENOMIC DNA]</scope>
    <source>
        <strain evidence="9">CGMCC 1.7061</strain>
    </source>
</reference>
<dbReference type="AlphaFoldDB" id="A0A1I4L6L9"/>
<keyword evidence="9" id="KW-1185">Reference proteome</keyword>
<dbReference type="Gene3D" id="3.40.50.2300">
    <property type="match status" value="2"/>
</dbReference>
<dbReference type="Proteomes" id="UP000198519">
    <property type="component" value="Unassembled WGS sequence"/>
</dbReference>
<keyword evidence="3" id="KW-1003">Cell membrane</keyword>
<evidence type="ECO:0000256" key="5">
    <source>
        <dbReference type="ARBA" id="ARBA00023136"/>
    </source>
</evidence>
<dbReference type="GO" id="GO:0005886">
    <property type="term" value="C:plasma membrane"/>
    <property type="evidence" value="ECO:0007669"/>
    <property type="project" value="UniProtKB-SubCell"/>
</dbReference>
<evidence type="ECO:0000256" key="3">
    <source>
        <dbReference type="ARBA" id="ARBA00022475"/>
    </source>
</evidence>
<feature type="domain" description="ABC transporter substrate-binding protein PnrA-like" evidence="7">
    <location>
        <begin position="52"/>
        <end position="319"/>
    </location>
</feature>
<proteinExistence type="inferred from homology"/>
<comment type="similarity">
    <text evidence="2">Belongs to the BMP lipoprotein family.</text>
</comment>
<evidence type="ECO:0000256" key="6">
    <source>
        <dbReference type="ARBA" id="ARBA00023288"/>
    </source>
</evidence>
<dbReference type="Pfam" id="PF02608">
    <property type="entry name" value="Bmp"/>
    <property type="match status" value="1"/>
</dbReference>
<gene>
    <name evidence="8" type="ORF">SAMN04487963_0299</name>
</gene>
<dbReference type="InterPro" id="IPR050957">
    <property type="entry name" value="BMP_lipoprotein"/>
</dbReference>
<dbReference type="RefSeq" id="WP_092020127.1">
    <property type="nucleotide sequence ID" value="NZ_FOUE01000001.1"/>
</dbReference>
<evidence type="ECO:0000256" key="2">
    <source>
        <dbReference type="ARBA" id="ARBA00008610"/>
    </source>
</evidence>
<dbReference type="STRING" id="488535.SAMN04487963_0299"/>
<comment type="subcellular location">
    <subcellularLocation>
        <location evidence="1">Cell membrane</location>
        <topology evidence="1">Lipid-anchor</topology>
    </subcellularLocation>
</comment>
<accession>A0A1I4L6L9</accession>
<evidence type="ECO:0000313" key="9">
    <source>
        <dbReference type="Proteomes" id="UP000198519"/>
    </source>
</evidence>
<organism evidence="8 9">
    <name type="scientific">Marinobacter zhejiangensis</name>
    <dbReference type="NCBI Taxonomy" id="488535"/>
    <lineage>
        <taxon>Bacteria</taxon>
        <taxon>Pseudomonadati</taxon>
        <taxon>Pseudomonadota</taxon>
        <taxon>Gammaproteobacteria</taxon>
        <taxon>Pseudomonadales</taxon>
        <taxon>Marinobacteraceae</taxon>
        <taxon>Marinobacter</taxon>
    </lineage>
</organism>
<dbReference type="SUPFAM" id="SSF53850">
    <property type="entry name" value="Periplasmic binding protein-like II"/>
    <property type="match status" value="1"/>
</dbReference>
<dbReference type="PANTHER" id="PTHR34296">
    <property type="entry name" value="TRANSCRIPTIONAL ACTIVATOR PROTEIN MED"/>
    <property type="match status" value="1"/>
</dbReference>
<evidence type="ECO:0000256" key="4">
    <source>
        <dbReference type="ARBA" id="ARBA00022729"/>
    </source>
</evidence>
<dbReference type="InterPro" id="IPR003760">
    <property type="entry name" value="PnrA-like"/>
</dbReference>
<evidence type="ECO:0000259" key="7">
    <source>
        <dbReference type="Pfam" id="PF02608"/>
    </source>
</evidence>
<protein>
    <submittedName>
        <fullName evidence="8">Basic membrane lipoprotein Med, substrate-binding protein (PBP1-ABC) superfamily</fullName>
    </submittedName>
</protein>
<dbReference type="PANTHER" id="PTHR34296:SF2">
    <property type="entry name" value="ABC TRANSPORTER GUANOSINE-BINDING PROTEIN NUPN"/>
    <property type="match status" value="1"/>
</dbReference>
<keyword evidence="4" id="KW-0732">Signal</keyword>
<keyword evidence="6 8" id="KW-0449">Lipoprotein</keyword>
<dbReference type="EMBL" id="FOUE01000001">
    <property type="protein sequence ID" value="SFL86519.1"/>
    <property type="molecule type" value="Genomic_DNA"/>
</dbReference>
<dbReference type="CDD" id="cd06354">
    <property type="entry name" value="PBP1_PrnA-like"/>
    <property type="match status" value="1"/>
</dbReference>
<evidence type="ECO:0000313" key="8">
    <source>
        <dbReference type="EMBL" id="SFL86519.1"/>
    </source>
</evidence>